<evidence type="ECO:0000313" key="13">
    <source>
        <dbReference type="Proteomes" id="UP001596083"/>
    </source>
</evidence>
<dbReference type="InterPro" id="IPR011712">
    <property type="entry name" value="Sig_transdc_His_kin_sub3_dim/P"/>
</dbReference>
<keyword evidence="8" id="KW-0902">Two-component regulatory system</keyword>
<feature type="domain" description="Histidine kinase/HSP90-like ATPase" evidence="10">
    <location>
        <begin position="326"/>
        <end position="419"/>
    </location>
</feature>
<name>A0ABW0ZDY9_9ACTN</name>
<feature type="transmembrane region" description="Helical" evidence="9">
    <location>
        <begin position="86"/>
        <end position="114"/>
    </location>
</feature>
<evidence type="ECO:0000256" key="5">
    <source>
        <dbReference type="ARBA" id="ARBA00022741"/>
    </source>
</evidence>
<dbReference type="GO" id="GO:0016301">
    <property type="term" value="F:kinase activity"/>
    <property type="evidence" value="ECO:0007669"/>
    <property type="project" value="UniProtKB-KW"/>
</dbReference>
<evidence type="ECO:0000256" key="9">
    <source>
        <dbReference type="SAM" id="Phobius"/>
    </source>
</evidence>
<feature type="transmembrane region" description="Helical" evidence="9">
    <location>
        <begin position="31"/>
        <end position="51"/>
    </location>
</feature>
<dbReference type="CDD" id="cd16917">
    <property type="entry name" value="HATPase_UhpB-NarQ-NarX-like"/>
    <property type="match status" value="1"/>
</dbReference>
<dbReference type="InterPro" id="IPR036890">
    <property type="entry name" value="HATPase_C_sf"/>
</dbReference>
<feature type="transmembrane region" description="Helical" evidence="9">
    <location>
        <begin position="159"/>
        <end position="176"/>
    </location>
</feature>
<dbReference type="SUPFAM" id="SSF55874">
    <property type="entry name" value="ATPase domain of HSP90 chaperone/DNA topoisomerase II/histidine kinase"/>
    <property type="match status" value="1"/>
</dbReference>
<keyword evidence="9" id="KW-0472">Membrane</keyword>
<feature type="transmembrane region" description="Helical" evidence="9">
    <location>
        <begin position="121"/>
        <end position="139"/>
    </location>
</feature>
<evidence type="ECO:0000256" key="2">
    <source>
        <dbReference type="ARBA" id="ARBA00012438"/>
    </source>
</evidence>
<keyword evidence="3" id="KW-0597">Phosphoprotein</keyword>
<evidence type="ECO:0000256" key="1">
    <source>
        <dbReference type="ARBA" id="ARBA00000085"/>
    </source>
</evidence>
<keyword evidence="7" id="KW-0067">ATP-binding</keyword>
<dbReference type="Pfam" id="PF02518">
    <property type="entry name" value="HATPase_c"/>
    <property type="match status" value="1"/>
</dbReference>
<comment type="catalytic activity">
    <reaction evidence="1">
        <text>ATP + protein L-histidine = ADP + protein N-phospho-L-histidine.</text>
        <dbReference type="EC" id="2.7.13.3"/>
    </reaction>
</comment>
<keyword evidence="4" id="KW-0808">Transferase</keyword>
<evidence type="ECO:0000313" key="12">
    <source>
        <dbReference type="EMBL" id="MFC5724530.1"/>
    </source>
</evidence>
<evidence type="ECO:0000256" key="8">
    <source>
        <dbReference type="ARBA" id="ARBA00023012"/>
    </source>
</evidence>
<evidence type="ECO:0000259" key="11">
    <source>
        <dbReference type="Pfam" id="PF07730"/>
    </source>
</evidence>
<dbReference type="Pfam" id="PF07730">
    <property type="entry name" value="HisKA_3"/>
    <property type="match status" value="1"/>
</dbReference>
<reference evidence="13" key="1">
    <citation type="journal article" date="2019" name="Int. J. Syst. Evol. Microbiol.">
        <title>The Global Catalogue of Microorganisms (GCM) 10K type strain sequencing project: providing services to taxonomists for standard genome sequencing and annotation.</title>
        <authorList>
            <consortium name="The Broad Institute Genomics Platform"/>
            <consortium name="The Broad Institute Genome Sequencing Center for Infectious Disease"/>
            <person name="Wu L."/>
            <person name="Ma J."/>
        </authorList>
    </citation>
    <scope>NUCLEOTIDE SEQUENCE [LARGE SCALE GENOMIC DNA]</scope>
    <source>
        <strain evidence="13">CGMCC 4.7304</strain>
    </source>
</reference>
<dbReference type="InterPro" id="IPR050482">
    <property type="entry name" value="Sensor_HK_TwoCompSys"/>
</dbReference>
<sequence length="422" mass="45841">MTVVQSAGRSAVRLIGGLCARFRAWFATDLLRWPLALDITLAASLMAYSVWRMQNSAPFGAAGSTLVLLTDAALACRSAAPRSTLLFMVAAQYALLHLHVAPVMPLIALMLTYFTGVARFGLRWTGISSALVLGWLALLHLHDGGGVWQSFLLDFRESATIDVLVFALVCFFAWAFRIRRQEMHRESERAELIAIARQAQAAEALAVERARIAREVHDIVAHGMSTVSVQAAAATALLDSKPEQSRQSLDAIARISRESLEELRTVLGTLRHAKVVAGEEETWAPQARLAELPRLLDRFEQAGMDVEFTDERGELPCPPGVELAGYRVVQEALTNALKYSAAAGAHVSVRQRDDQLEIDVRTSSRNTGTSVAGTRSPSAVTSGGYGLIGLRERVSLYGGRLDARPDGDGFRVTAVIPLSPVR</sequence>
<keyword evidence="5" id="KW-0547">Nucleotide-binding</keyword>
<gene>
    <name evidence="12" type="ORF">ACFP1Z_30685</name>
</gene>
<dbReference type="PANTHER" id="PTHR24421">
    <property type="entry name" value="NITRATE/NITRITE SENSOR PROTEIN NARX-RELATED"/>
    <property type="match status" value="1"/>
</dbReference>
<dbReference type="Gene3D" id="3.30.565.10">
    <property type="entry name" value="Histidine kinase-like ATPase, C-terminal domain"/>
    <property type="match status" value="1"/>
</dbReference>
<dbReference type="Proteomes" id="UP001596083">
    <property type="component" value="Unassembled WGS sequence"/>
</dbReference>
<proteinExistence type="predicted"/>
<feature type="domain" description="Signal transduction histidine kinase subgroup 3 dimerisation and phosphoacceptor" evidence="11">
    <location>
        <begin position="208"/>
        <end position="273"/>
    </location>
</feature>
<accession>A0ABW0ZDY9</accession>
<keyword evidence="9" id="KW-0812">Transmembrane</keyword>
<comment type="caution">
    <text evidence="12">The sequence shown here is derived from an EMBL/GenBank/DDBJ whole genome shotgun (WGS) entry which is preliminary data.</text>
</comment>
<dbReference type="RefSeq" id="WP_390320990.1">
    <property type="nucleotide sequence ID" value="NZ_JBHSPB010000029.1"/>
</dbReference>
<dbReference type="Gene3D" id="1.20.5.1930">
    <property type="match status" value="1"/>
</dbReference>
<organism evidence="12 13">
    <name type="scientific">Streptomyces gamaensis</name>
    <dbReference type="NCBI Taxonomy" id="1763542"/>
    <lineage>
        <taxon>Bacteria</taxon>
        <taxon>Bacillati</taxon>
        <taxon>Actinomycetota</taxon>
        <taxon>Actinomycetes</taxon>
        <taxon>Kitasatosporales</taxon>
        <taxon>Streptomycetaceae</taxon>
        <taxon>Streptomyces</taxon>
    </lineage>
</organism>
<keyword evidence="13" id="KW-1185">Reference proteome</keyword>
<evidence type="ECO:0000256" key="3">
    <source>
        <dbReference type="ARBA" id="ARBA00022553"/>
    </source>
</evidence>
<protein>
    <recommendedName>
        <fullName evidence="2">histidine kinase</fullName>
        <ecNumber evidence="2">2.7.13.3</ecNumber>
    </recommendedName>
</protein>
<evidence type="ECO:0000256" key="4">
    <source>
        <dbReference type="ARBA" id="ARBA00022679"/>
    </source>
</evidence>
<dbReference type="PANTHER" id="PTHR24421:SF10">
    <property type="entry name" value="NITRATE_NITRITE SENSOR PROTEIN NARQ"/>
    <property type="match status" value="1"/>
</dbReference>
<dbReference type="InterPro" id="IPR003594">
    <property type="entry name" value="HATPase_dom"/>
</dbReference>
<dbReference type="EMBL" id="JBHSPB010000029">
    <property type="protein sequence ID" value="MFC5724530.1"/>
    <property type="molecule type" value="Genomic_DNA"/>
</dbReference>
<dbReference type="EC" id="2.7.13.3" evidence="2"/>
<keyword evidence="9" id="KW-1133">Transmembrane helix</keyword>
<keyword evidence="6 12" id="KW-0418">Kinase</keyword>
<evidence type="ECO:0000256" key="7">
    <source>
        <dbReference type="ARBA" id="ARBA00022840"/>
    </source>
</evidence>
<evidence type="ECO:0000256" key="6">
    <source>
        <dbReference type="ARBA" id="ARBA00022777"/>
    </source>
</evidence>
<evidence type="ECO:0000259" key="10">
    <source>
        <dbReference type="Pfam" id="PF02518"/>
    </source>
</evidence>